<dbReference type="AlphaFoldDB" id="A0A0D0IXZ5"/>
<dbReference type="InterPro" id="IPR050570">
    <property type="entry name" value="Cell_wall_metabolism_enzyme"/>
</dbReference>
<dbReference type="Proteomes" id="UP000032046">
    <property type="component" value="Unassembled WGS sequence"/>
</dbReference>
<accession>A0A0D0IXZ5</accession>
<dbReference type="PANTHER" id="PTHR21666:SF290">
    <property type="entry name" value="PEPTIDASE M23 DOMAIN PROTEIN"/>
    <property type="match status" value="1"/>
</dbReference>
<keyword evidence="3" id="KW-1185">Reference proteome</keyword>
<evidence type="ECO:0000313" key="3">
    <source>
        <dbReference type="Proteomes" id="UP000032046"/>
    </source>
</evidence>
<dbReference type="OrthoDB" id="1066867at2"/>
<dbReference type="Gene3D" id="2.70.70.10">
    <property type="entry name" value="Glucose Permease (Domain IIA)"/>
    <property type="match status" value="1"/>
</dbReference>
<dbReference type="Pfam" id="PF01551">
    <property type="entry name" value="Peptidase_M23"/>
    <property type="match status" value="1"/>
</dbReference>
<dbReference type="GO" id="GO:0004222">
    <property type="term" value="F:metalloendopeptidase activity"/>
    <property type="evidence" value="ECO:0007669"/>
    <property type="project" value="TreeGrafter"/>
</dbReference>
<sequence>MKYTQEMMLQSDSGYCMPFEEKGKDVEMSLGYGKQKHPKTGETFFHHGVDFPVKHYLLSAIATGKVSGLGNDAVHGIYQVIRYGKYEVTYAHLSNVFANYATEVKAGQVVAVSADMLHIEVKYNGEELNPLEFLTMIYGNMKALEQNGTPGAVPQFVTIDMDVHTMYDKDQKEIEDLMMRWFPDYMQDLSAGIYALPEHTELALRNIFTMSAMKNYFFETLPSMANPLGMGMRSIPLAEKVQNLLIADFLNYMALRHQIFLSTMSQAVKKKPMTKP</sequence>
<dbReference type="EMBL" id="JXQK01000075">
    <property type="protein sequence ID" value="KIP60840.1"/>
    <property type="molecule type" value="Genomic_DNA"/>
</dbReference>
<proteinExistence type="predicted"/>
<evidence type="ECO:0000313" key="2">
    <source>
        <dbReference type="EMBL" id="KIP60840.1"/>
    </source>
</evidence>
<dbReference type="InterPro" id="IPR011055">
    <property type="entry name" value="Dup_hybrid_motif"/>
</dbReference>
<reference evidence="2 3" key="1">
    <citation type="submission" date="2015-01" db="EMBL/GenBank/DDBJ databases">
        <title>Comparative genomics of non-oral Prevotella species.</title>
        <authorList>
            <person name="Accetto T."/>
            <person name="Nograsek B."/>
            <person name="Avgustin G."/>
        </authorList>
    </citation>
    <scope>NUCLEOTIDE SEQUENCE [LARGE SCALE GENOMIC DNA]</scope>
    <source>
        <strain evidence="2 3">P5-119</strain>
    </source>
</reference>
<dbReference type="PANTHER" id="PTHR21666">
    <property type="entry name" value="PEPTIDASE-RELATED"/>
    <property type="match status" value="1"/>
</dbReference>
<evidence type="ECO:0000259" key="1">
    <source>
        <dbReference type="Pfam" id="PF01551"/>
    </source>
</evidence>
<dbReference type="CDD" id="cd12797">
    <property type="entry name" value="M23_peptidase"/>
    <property type="match status" value="1"/>
</dbReference>
<organism evidence="2 3">
    <name type="scientific">Prevotella pectinovora</name>
    <dbReference type="NCBI Taxonomy" id="1602169"/>
    <lineage>
        <taxon>Bacteria</taxon>
        <taxon>Pseudomonadati</taxon>
        <taxon>Bacteroidota</taxon>
        <taxon>Bacteroidia</taxon>
        <taxon>Bacteroidales</taxon>
        <taxon>Prevotellaceae</taxon>
        <taxon>Prevotella</taxon>
    </lineage>
</organism>
<dbReference type="SUPFAM" id="SSF51261">
    <property type="entry name" value="Duplicated hybrid motif"/>
    <property type="match status" value="1"/>
</dbReference>
<protein>
    <submittedName>
        <fullName evidence="2">Contig75, whole genome shotgun sequence</fullName>
    </submittedName>
</protein>
<name>A0A0D0IXZ5_9BACT</name>
<gene>
    <name evidence="2" type="ORF">ST44_10355</name>
</gene>
<dbReference type="STRING" id="1602171.ST44_10355"/>
<dbReference type="RefSeq" id="WP_042519833.1">
    <property type="nucleotide sequence ID" value="NZ_JXQI01000018.1"/>
</dbReference>
<dbReference type="InterPro" id="IPR016047">
    <property type="entry name" value="M23ase_b-sheet_dom"/>
</dbReference>
<comment type="caution">
    <text evidence="2">The sequence shown here is derived from an EMBL/GenBank/DDBJ whole genome shotgun (WGS) entry which is preliminary data.</text>
</comment>
<feature type="domain" description="M23ase beta-sheet core" evidence="1">
    <location>
        <begin position="45"/>
        <end position="130"/>
    </location>
</feature>